<keyword evidence="3" id="KW-1185">Reference proteome</keyword>
<protein>
    <recommendedName>
        <fullName evidence="4">Rubredoxin-like domain-containing protein</fullName>
    </recommendedName>
</protein>
<proteinExistence type="predicted"/>
<evidence type="ECO:0008006" key="4">
    <source>
        <dbReference type="Google" id="ProtNLM"/>
    </source>
</evidence>
<feature type="compositionally biased region" description="Basic and acidic residues" evidence="1">
    <location>
        <begin position="36"/>
        <end position="47"/>
    </location>
</feature>
<feature type="region of interest" description="Disordered" evidence="1">
    <location>
        <begin position="1"/>
        <end position="81"/>
    </location>
</feature>
<feature type="region of interest" description="Disordered" evidence="1">
    <location>
        <begin position="114"/>
        <end position="137"/>
    </location>
</feature>
<evidence type="ECO:0000313" key="2">
    <source>
        <dbReference type="EMBL" id="KAF2650928.1"/>
    </source>
</evidence>
<evidence type="ECO:0000313" key="3">
    <source>
        <dbReference type="Proteomes" id="UP000799324"/>
    </source>
</evidence>
<accession>A0A6A6SWT8</accession>
<evidence type="ECO:0000256" key="1">
    <source>
        <dbReference type="SAM" id="MobiDB-lite"/>
    </source>
</evidence>
<feature type="compositionally biased region" description="Basic and acidic residues" evidence="1">
    <location>
        <begin position="56"/>
        <end position="81"/>
    </location>
</feature>
<feature type="compositionally biased region" description="Basic and acidic residues" evidence="1">
    <location>
        <begin position="17"/>
        <end position="28"/>
    </location>
</feature>
<gene>
    <name evidence="2" type="ORF">K491DRAFT_761424</name>
</gene>
<feature type="compositionally biased region" description="Acidic residues" evidence="1">
    <location>
        <begin position="1"/>
        <end position="12"/>
    </location>
</feature>
<dbReference type="AlphaFoldDB" id="A0A6A6SWT8"/>
<reference evidence="2" key="1">
    <citation type="journal article" date="2020" name="Stud. Mycol.">
        <title>101 Dothideomycetes genomes: a test case for predicting lifestyles and emergence of pathogens.</title>
        <authorList>
            <person name="Haridas S."/>
            <person name="Albert R."/>
            <person name="Binder M."/>
            <person name="Bloem J."/>
            <person name="Labutti K."/>
            <person name="Salamov A."/>
            <person name="Andreopoulos B."/>
            <person name="Baker S."/>
            <person name="Barry K."/>
            <person name="Bills G."/>
            <person name="Bluhm B."/>
            <person name="Cannon C."/>
            <person name="Castanera R."/>
            <person name="Culley D."/>
            <person name="Daum C."/>
            <person name="Ezra D."/>
            <person name="Gonzalez J."/>
            <person name="Henrissat B."/>
            <person name="Kuo A."/>
            <person name="Liang C."/>
            <person name="Lipzen A."/>
            <person name="Lutzoni F."/>
            <person name="Magnuson J."/>
            <person name="Mondo S."/>
            <person name="Nolan M."/>
            <person name="Ohm R."/>
            <person name="Pangilinan J."/>
            <person name="Park H.-J."/>
            <person name="Ramirez L."/>
            <person name="Alfaro M."/>
            <person name="Sun H."/>
            <person name="Tritt A."/>
            <person name="Yoshinaga Y."/>
            <person name="Zwiers L.-H."/>
            <person name="Turgeon B."/>
            <person name="Goodwin S."/>
            <person name="Spatafora J."/>
            <person name="Crous P."/>
            <person name="Grigoriev I."/>
        </authorList>
    </citation>
    <scope>NUCLEOTIDE SEQUENCE</scope>
    <source>
        <strain evidence="2">CBS 122681</strain>
    </source>
</reference>
<dbReference type="Proteomes" id="UP000799324">
    <property type="component" value="Unassembled WGS sequence"/>
</dbReference>
<sequence>MPEWDTPTDEQMAEARSAWDNRSTKEPSGEASGDPTGERESSEEKQSSSDPSVQSDSREKSDERSSSSADEGERGGPVDSKAKVYYQCEKCHYTDYEVQQDSPPSVCPIEECGGPLKGWEMRSNGSYERIPESVETG</sequence>
<organism evidence="2 3">
    <name type="scientific">Lophiostoma macrostomum CBS 122681</name>
    <dbReference type="NCBI Taxonomy" id="1314788"/>
    <lineage>
        <taxon>Eukaryota</taxon>
        <taxon>Fungi</taxon>
        <taxon>Dikarya</taxon>
        <taxon>Ascomycota</taxon>
        <taxon>Pezizomycotina</taxon>
        <taxon>Dothideomycetes</taxon>
        <taxon>Pleosporomycetidae</taxon>
        <taxon>Pleosporales</taxon>
        <taxon>Lophiostomataceae</taxon>
        <taxon>Lophiostoma</taxon>
    </lineage>
</organism>
<name>A0A6A6SWT8_9PLEO</name>
<dbReference type="EMBL" id="MU004440">
    <property type="protein sequence ID" value="KAF2650928.1"/>
    <property type="molecule type" value="Genomic_DNA"/>
</dbReference>